<keyword evidence="1" id="KW-0802">TPR repeat</keyword>
<dbReference type="Proteomes" id="UP001217500">
    <property type="component" value="Chromosome"/>
</dbReference>
<protein>
    <submittedName>
        <fullName evidence="2">Tetratricopeptide repeat protein</fullName>
    </submittedName>
</protein>
<evidence type="ECO:0000313" key="2">
    <source>
        <dbReference type="EMBL" id="WCL53749.1"/>
    </source>
</evidence>
<dbReference type="PROSITE" id="PS50005">
    <property type="entry name" value="TPR"/>
    <property type="match status" value="2"/>
</dbReference>
<dbReference type="Pfam" id="PF13432">
    <property type="entry name" value="TPR_16"/>
    <property type="match status" value="1"/>
</dbReference>
<evidence type="ECO:0000256" key="1">
    <source>
        <dbReference type="PROSITE-ProRule" id="PRU00339"/>
    </source>
</evidence>
<dbReference type="KEGG" id="gso:PH603_14510"/>
<dbReference type="InterPro" id="IPR019734">
    <property type="entry name" value="TPR_rpt"/>
</dbReference>
<keyword evidence="3" id="KW-1185">Reference proteome</keyword>
<accession>A0AAE9XNI4</accession>
<sequence length="590" mass="64421">MMKAVFVPMAGRASVLAISLLVAACAGGSRPELAPAPATPPLYSEFTVEDDMGATDSGFGPFLSATLAQENSENAAAAAFYLEALALDPSSAFVAERAFYQLLFSGRLDDAAALAAELPPEQDDNIVFMMRVVGAYRGADWARLRTLLTEGEDDGFDLVLNPVLKAWSYAAEKDLVQAEATLAPLLADERIKPIAEEHLAYILDYLGEEARAEEVYKRLTTEERPVSMQPIVAYAQQQIALGNRDAARLILTDATQRFRGNGYLMREAMRLSHLGAPSQTAATPLGGASLLLFRLGSEFAQARTAQAAVVYLRLASYLTPDVADIYLLLGALFEQVNRPQDAAQAFATVPRGDPLWRAAQARRIAALKAAGETDNAEAILKDMLVEAPADRGYLTSLGDLKREASAFEEAIVYYGQVIDTITAPVPADWFVFFARGICYEQLGRWLEAETDLMLAHKLNPDEPNVLNYLGYSWIDRGQNIDEAKAMIAKAMAARPEDGFIRDSMGWVYYLTGDYAQAVLTLEEAVGMEPTDATINDHLGDAYWRAGRLAEARFQWRHALDAKPNDELKAKLLEKLEKGLPPLAKPDAGTP</sequence>
<dbReference type="PROSITE" id="PS51257">
    <property type="entry name" value="PROKAR_LIPOPROTEIN"/>
    <property type="match status" value="1"/>
</dbReference>
<proteinExistence type="predicted"/>
<dbReference type="SMART" id="SM00028">
    <property type="entry name" value="TPR"/>
    <property type="match status" value="4"/>
</dbReference>
<dbReference type="PANTHER" id="PTHR12558">
    <property type="entry name" value="CELL DIVISION CYCLE 16,23,27"/>
    <property type="match status" value="1"/>
</dbReference>
<evidence type="ECO:0000313" key="3">
    <source>
        <dbReference type="Proteomes" id="UP001217500"/>
    </source>
</evidence>
<dbReference type="RefSeq" id="WP_289503320.1">
    <property type="nucleotide sequence ID" value="NZ_CP116805.1"/>
</dbReference>
<reference evidence="2" key="1">
    <citation type="submission" date="2023-01" db="EMBL/GenBank/DDBJ databases">
        <title>The genome sequence of Kordiimonadaceae bacterium 6D33.</title>
        <authorList>
            <person name="Liu Y."/>
        </authorList>
    </citation>
    <scope>NUCLEOTIDE SEQUENCE</scope>
    <source>
        <strain evidence="2">6D33</strain>
    </source>
</reference>
<dbReference type="AlphaFoldDB" id="A0AAE9XNI4"/>
<dbReference type="InterPro" id="IPR011990">
    <property type="entry name" value="TPR-like_helical_dom_sf"/>
</dbReference>
<dbReference type="EMBL" id="CP116805">
    <property type="protein sequence ID" value="WCL53749.1"/>
    <property type="molecule type" value="Genomic_DNA"/>
</dbReference>
<feature type="repeat" description="TPR" evidence="1">
    <location>
        <begin position="532"/>
        <end position="565"/>
    </location>
</feature>
<dbReference type="PANTHER" id="PTHR12558:SF13">
    <property type="entry name" value="CELL DIVISION CYCLE PROTEIN 27 HOMOLOG"/>
    <property type="match status" value="1"/>
</dbReference>
<gene>
    <name evidence="2" type="ORF">PH603_14510</name>
</gene>
<dbReference type="SUPFAM" id="SSF48452">
    <property type="entry name" value="TPR-like"/>
    <property type="match status" value="2"/>
</dbReference>
<feature type="repeat" description="TPR" evidence="1">
    <location>
        <begin position="498"/>
        <end position="531"/>
    </location>
</feature>
<organism evidence="2 3">
    <name type="scientific">Gimibacter soli</name>
    <dbReference type="NCBI Taxonomy" id="3024400"/>
    <lineage>
        <taxon>Bacteria</taxon>
        <taxon>Pseudomonadati</taxon>
        <taxon>Pseudomonadota</taxon>
        <taxon>Alphaproteobacteria</taxon>
        <taxon>Kordiimonadales</taxon>
        <taxon>Temperatibacteraceae</taxon>
        <taxon>Gimibacter</taxon>
    </lineage>
</organism>
<dbReference type="Gene3D" id="1.25.40.10">
    <property type="entry name" value="Tetratricopeptide repeat domain"/>
    <property type="match status" value="3"/>
</dbReference>
<name>A0AAE9XNI4_9PROT</name>